<accession>A0AAD5MS20</accession>
<gene>
    <name evidence="1" type="ORF">KIN20_023565</name>
</gene>
<sequence length="189" mass="20740">MRNPYTYLVSRNKRVDDCQTSLSRKALENSNITDVAGIATTSDSAKSFASRLVMQTIIDVLEQHGLSAGLCDAIVSGILSQLMVQISYDPLERMTVFSVVEQQGRSAGLPDAEFLTLQRSALKLAVATGRSLPKVTEMSEACSLTKITFIKASHGEIVSLKTNFNFLEKQPSANCLFKRKFPEPSYSPL</sequence>
<comment type="caution">
    <text evidence="1">The sequence shown here is derived from an EMBL/GenBank/DDBJ whole genome shotgun (WGS) entry which is preliminary data.</text>
</comment>
<dbReference type="Proteomes" id="UP001196413">
    <property type="component" value="Unassembled WGS sequence"/>
</dbReference>
<name>A0AAD5MS20_PARTN</name>
<evidence type="ECO:0000313" key="2">
    <source>
        <dbReference type="Proteomes" id="UP001196413"/>
    </source>
</evidence>
<keyword evidence="2" id="KW-1185">Reference proteome</keyword>
<evidence type="ECO:0000313" key="1">
    <source>
        <dbReference type="EMBL" id="KAJ1363650.1"/>
    </source>
</evidence>
<proteinExistence type="predicted"/>
<protein>
    <submittedName>
        <fullName evidence="1">Uncharacterized protein</fullName>
    </submittedName>
</protein>
<dbReference type="AlphaFoldDB" id="A0AAD5MS20"/>
<organism evidence="1 2">
    <name type="scientific">Parelaphostrongylus tenuis</name>
    <name type="common">Meningeal worm</name>
    <dbReference type="NCBI Taxonomy" id="148309"/>
    <lineage>
        <taxon>Eukaryota</taxon>
        <taxon>Metazoa</taxon>
        <taxon>Ecdysozoa</taxon>
        <taxon>Nematoda</taxon>
        <taxon>Chromadorea</taxon>
        <taxon>Rhabditida</taxon>
        <taxon>Rhabditina</taxon>
        <taxon>Rhabditomorpha</taxon>
        <taxon>Strongyloidea</taxon>
        <taxon>Metastrongylidae</taxon>
        <taxon>Parelaphostrongylus</taxon>
    </lineage>
</organism>
<reference evidence="1" key="1">
    <citation type="submission" date="2021-06" db="EMBL/GenBank/DDBJ databases">
        <title>Parelaphostrongylus tenuis whole genome reference sequence.</title>
        <authorList>
            <person name="Garwood T.J."/>
            <person name="Larsen P.A."/>
            <person name="Fountain-Jones N.M."/>
            <person name="Garbe J.R."/>
            <person name="Macchietto M.G."/>
            <person name="Kania S.A."/>
            <person name="Gerhold R.W."/>
            <person name="Richards J.E."/>
            <person name="Wolf T.M."/>
        </authorList>
    </citation>
    <scope>NUCLEOTIDE SEQUENCE</scope>
    <source>
        <strain evidence="1">MNPRO001-30</strain>
        <tissue evidence="1">Meninges</tissue>
    </source>
</reference>
<dbReference type="EMBL" id="JAHQIW010004781">
    <property type="protein sequence ID" value="KAJ1363650.1"/>
    <property type="molecule type" value="Genomic_DNA"/>
</dbReference>